<evidence type="ECO:0000313" key="1">
    <source>
        <dbReference type="EMBL" id="PCG10561.1"/>
    </source>
</evidence>
<organism evidence="1 2">
    <name type="scientific">Sphingomonas ginsenosidimutans</name>
    <dbReference type="NCBI Taxonomy" id="862134"/>
    <lineage>
        <taxon>Bacteria</taxon>
        <taxon>Pseudomonadati</taxon>
        <taxon>Pseudomonadota</taxon>
        <taxon>Alphaproteobacteria</taxon>
        <taxon>Sphingomonadales</taxon>
        <taxon>Sphingomonadaceae</taxon>
        <taxon>Sphingomonas</taxon>
    </lineage>
</organism>
<reference evidence="1 2" key="1">
    <citation type="submission" date="2017-09" db="EMBL/GenBank/DDBJ databases">
        <title>Sphingomonas ginsenosidimutans KACC 14949, whole genome shotgun sequence.</title>
        <authorList>
            <person name="Feng G."/>
            <person name="Zhu H."/>
        </authorList>
    </citation>
    <scope>NUCLEOTIDE SEQUENCE [LARGE SCALE GENOMIC DNA]</scope>
    <source>
        <strain evidence="1 2">KACC 14949</strain>
    </source>
</reference>
<gene>
    <name evidence="1" type="ORF">COA17_03925</name>
</gene>
<sequence>MSVVARAFGGFDMIAGRVTDPDRTDAIARRAIHVETGERAGCPVIPGTMVAMPMTTRYGYYRCGQA</sequence>
<dbReference type="EMBL" id="NWVD01000001">
    <property type="protein sequence ID" value="PCG10561.1"/>
    <property type="molecule type" value="Genomic_DNA"/>
</dbReference>
<dbReference type="AlphaFoldDB" id="A0A2A4I2Q7"/>
<comment type="caution">
    <text evidence="1">The sequence shown here is derived from an EMBL/GenBank/DDBJ whole genome shotgun (WGS) entry which is preliminary data.</text>
</comment>
<name>A0A2A4I2Q7_9SPHN</name>
<accession>A0A2A4I2Q7</accession>
<evidence type="ECO:0000313" key="2">
    <source>
        <dbReference type="Proteomes" id="UP000218784"/>
    </source>
</evidence>
<protein>
    <submittedName>
        <fullName evidence="1">Uncharacterized protein</fullName>
    </submittedName>
</protein>
<dbReference type="Proteomes" id="UP000218784">
    <property type="component" value="Unassembled WGS sequence"/>
</dbReference>
<keyword evidence="2" id="KW-1185">Reference proteome</keyword>
<dbReference type="RefSeq" id="WP_066485530.1">
    <property type="nucleotide sequence ID" value="NZ_NWVD01000001.1"/>
</dbReference>
<proteinExistence type="predicted"/>